<evidence type="ECO:0000313" key="2">
    <source>
        <dbReference type="EMBL" id="SHL84350.1"/>
    </source>
</evidence>
<reference evidence="3" key="1">
    <citation type="submission" date="2016-11" db="EMBL/GenBank/DDBJ databases">
        <authorList>
            <person name="Varghese N."/>
            <person name="Submissions S."/>
        </authorList>
    </citation>
    <scope>NUCLEOTIDE SEQUENCE [LARGE SCALE GENOMIC DNA]</scope>
    <source>
        <strain evidence="3">DSM 1811</strain>
    </source>
</reference>
<evidence type="ECO:0000313" key="3">
    <source>
        <dbReference type="Proteomes" id="UP000184121"/>
    </source>
</evidence>
<name>A0A1M7DY21_9FLAO</name>
<keyword evidence="1" id="KW-1133">Transmembrane helix</keyword>
<feature type="transmembrane region" description="Helical" evidence="1">
    <location>
        <begin position="79"/>
        <end position="100"/>
    </location>
</feature>
<keyword evidence="1" id="KW-0812">Transmembrane</keyword>
<dbReference type="OrthoDB" id="1373957at2"/>
<dbReference type="Proteomes" id="UP000184121">
    <property type="component" value="Unassembled WGS sequence"/>
</dbReference>
<sequence>MLGILSLILMLFPLLFQFIYGTKAIRKTTSMTFGKVSLTSFILQILFSTAIFGVAYYNFSKYFDEHPNKTRCLTPIAGLIFLLVFLTIVLFVTIAVQYFIKIGKENNLRSNKS</sequence>
<organism evidence="2 3">
    <name type="scientific">Flavobacterium saccharophilum</name>
    <dbReference type="NCBI Taxonomy" id="29534"/>
    <lineage>
        <taxon>Bacteria</taxon>
        <taxon>Pseudomonadati</taxon>
        <taxon>Bacteroidota</taxon>
        <taxon>Flavobacteriia</taxon>
        <taxon>Flavobacteriales</taxon>
        <taxon>Flavobacteriaceae</taxon>
        <taxon>Flavobacterium</taxon>
    </lineage>
</organism>
<keyword evidence="1" id="KW-0472">Membrane</keyword>
<dbReference type="AlphaFoldDB" id="A0A1M7DY21"/>
<feature type="transmembrane region" description="Helical" evidence="1">
    <location>
        <begin position="40"/>
        <end position="59"/>
    </location>
</feature>
<gene>
    <name evidence="2" type="ORF">SAMN05444366_1754</name>
</gene>
<dbReference type="RefSeq" id="WP_072971165.1">
    <property type="nucleotide sequence ID" value="NZ_FRBY01000002.1"/>
</dbReference>
<protein>
    <submittedName>
        <fullName evidence="2">Uncharacterized protein</fullName>
    </submittedName>
</protein>
<keyword evidence="3" id="KW-1185">Reference proteome</keyword>
<accession>A0A1M7DY21</accession>
<dbReference type="STRING" id="29534.SAMN05444366_1754"/>
<proteinExistence type="predicted"/>
<dbReference type="EMBL" id="FRBY01000002">
    <property type="protein sequence ID" value="SHL84350.1"/>
    <property type="molecule type" value="Genomic_DNA"/>
</dbReference>
<evidence type="ECO:0000256" key="1">
    <source>
        <dbReference type="SAM" id="Phobius"/>
    </source>
</evidence>